<dbReference type="Proteomes" id="UP000290433">
    <property type="component" value="Unassembled WGS sequence"/>
</dbReference>
<dbReference type="AlphaFoldDB" id="A0A444VSD2"/>
<dbReference type="EMBL" id="JUIV01000030">
    <property type="protein sequence ID" value="RYJ36527.1"/>
    <property type="molecule type" value="Genomic_DNA"/>
</dbReference>
<reference evidence="1 2" key="1">
    <citation type="submission" date="2014-12" db="EMBL/GenBank/DDBJ databases">
        <title>Genome sequence of Flavobacterium anhuiense RCM74.</title>
        <authorList>
            <person name="Kim J.F."/>
            <person name="Song J.Y."/>
            <person name="Kwak M.-J."/>
            <person name="Lee S.-W."/>
        </authorList>
    </citation>
    <scope>NUCLEOTIDE SEQUENCE [LARGE SCALE GENOMIC DNA]</scope>
    <source>
        <strain evidence="1 2">RCM74</strain>
    </source>
</reference>
<protein>
    <submittedName>
        <fullName evidence="1">Uncharacterized protein</fullName>
    </submittedName>
</protein>
<gene>
    <name evidence="1" type="ORF">NU08_4458</name>
</gene>
<organism evidence="1 2">
    <name type="scientific">Flavobacterium anhuiense</name>
    <dbReference type="NCBI Taxonomy" id="459526"/>
    <lineage>
        <taxon>Bacteria</taxon>
        <taxon>Pseudomonadati</taxon>
        <taxon>Bacteroidota</taxon>
        <taxon>Flavobacteriia</taxon>
        <taxon>Flavobacteriales</taxon>
        <taxon>Flavobacteriaceae</taxon>
        <taxon>Flavobacterium</taxon>
    </lineage>
</organism>
<proteinExistence type="predicted"/>
<name>A0A444VSD2_9FLAO</name>
<sequence length="80" mass="9565">MKSDAFLLQFSFAKTKKLLFNYFLKNSFKKILDFTANYYDFKTLFSTKKRRFVTKSTTLQILLICNWHSICLFNFVNSVP</sequence>
<comment type="caution">
    <text evidence="1">The sequence shown here is derived from an EMBL/GenBank/DDBJ whole genome shotgun (WGS) entry which is preliminary data.</text>
</comment>
<accession>A0A444VSD2</accession>
<evidence type="ECO:0000313" key="2">
    <source>
        <dbReference type="Proteomes" id="UP000290433"/>
    </source>
</evidence>
<evidence type="ECO:0000313" key="1">
    <source>
        <dbReference type="EMBL" id="RYJ36527.1"/>
    </source>
</evidence>